<dbReference type="PANTHER" id="PTHR43804">
    <property type="entry name" value="LD18447P"/>
    <property type="match status" value="1"/>
</dbReference>
<feature type="domain" description="Prokaryotic-type class I peptide chain release factors" evidence="2">
    <location>
        <begin position="105"/>
        <end position="180"/>
    </location>
</feature>
<dbReference type="PANTHER" id="PTHR43804:SF9">
    <property type="entry name" value="PEPTIDE CHAIN RELEASE FACTOR HOMOLOG-RELATED"/>
    <property type="match status" value="1"/>
</dbReference>
<evidence type="ECO:0000256" key="1">
    <source>
        <dbReference type="ARBA" id="ARBA00010835"/>
    </source>
</evidence>
<dbReference type="InterPro" id="IPR000352">
    <property type="entry name" value="Pep_chain_release_fac_I"/>
</dbReference>
<evidence type="ECO:0000313" key="3">
    <source>
        <dbReference type="EMBL" id="MFD1331121.1"/>
    </source>
</evidence>
<keyword evidence="4" id="KW-1185">Reference proteome</keyword>
<dbReference type="Proteomes" id="UP001597171">
    <property type="component" value="Unassembled WGS sequence"/>
</dbReference>
<dbReference type="RefSeq" id="WP_378774323.1">
    <property type="nucleotide sequence ID" value="NZ_JBHTMX010000014.1"/>
</dbReference>
<dbReference type="SUPFAM" id="SSF75620">
    <property type="entry name" value="Release factor"/>
    <property type="match status" value="1"/>
</dbReference>
<dbReference type="NCBIfam" id="TIGR03072">
    <property type="entry name" value="release_prfH"/>
    <property type="match status" value="1"/>
</dbReference>
<dbReference type="InterPro" id="IPR017509">
    <property type="entry name" value="PrfH"/>
</dbReference>
<gene>
    <name evidence="3" type="primary">prfH</name>
    <name evidence="3" type="ORF">ACFQ4O_03845</name>
</gene>
<name>A0ABW3Z4E1_9HYPH</name>
<dbReference type="InterPro" id="IPR045853">
    <property type="entry name" value="Pep_chain_release_fac_I_sf"/>
</dbReference>
<comment type="caution">
    <text evidence="3">The sequence shown here is derived from an EMBL/GenBank/DDBJ whole genome shotgun (WGS) entry which is preliminary data.</text>
</comment>
<reference evidence="4" key="1">
    <citation type="journal article" date="2019" name="Int. J. Syst. Evol. Microbiol.">
        <title>The Global Catalogue of Microorganisms (GCM) 10K type strain sequencing project: providing services to taxonomists for standard genome sequencing and annotation.</title>
        <authorList>
            <consortium name="The Broad Institute Genomics Platform"/>
            <consortium name="The Broad Institute Genome Sequencing Center for Infectious Disease"/>
            <person name="Wu L."/>
            <person name="Ma J."/>
        </authorList>
    </citation>
    <scope>NUCLEOTIDE SEQUENCE [LARGE SCALE GENOMIC DNA]</scope>
    <source>
        <strain evidence="4">CCUG 61696</strain>
    </source>
</reference>
<dbReference type="Pfam" id="PF00472">
    <property type="entry name" value="RF-1"/>
    <property type="match status" value="1"/>
</dbReference>
<evidence type="ECO:0000313" key="4">
    <source>
        <dbReference type="Proteomes" id="UP001597171"/>
    </source>
</evidence>
<accession>A0ABW3Z4E1</accession>
<proteinExistence type="inferred from homology"/>
<protein>
    <submittedName>
        <fullName evidence="3">Peptide chain release factor H</fullName>
    </submittedName>
</protein>
<dbReference type="Gene3D" id="3.30.160.20">
    <property type="match status" value="1"/>
</dbReference>
<sequence length="202" mass="21424">MVESDVTLVVTSGRGPRECRIVAARVARRLAQEAEAAGLSVAHDLPDGVAAATSALVSLGGDGAEAFADGWIGTIQCVDGSFRGGRARRNWFVAVHRFTEPVGAVALRDEDVRFEAMRAGGPGGQHQNVTESAVRVTHLPTGLSAIARDGRSQHQNRKRALARLGALLAGAAAKEALSAQRAGWLDRITVERGNPRRTFRDL</sequence>
<dbReference type="EMBL" id="JBHTMX010000014">
    <property type="protein sequence ID" value="MFD1331121.1"/>
    <property type="molecule type" value="Genomic_DNA"/>
</dbReference>
<organism evidence="3 4">
    <name type="scientific">Methylopila musalis</name>
    <dbReference type="NCBI Taxonomy" id="1134781"/>
    <lineage>
        <taxon>Bacteria</taxon>
        <taxon>Pseudomonadati</taxon>
        <taxon>Pseudomonadota</taxon>
        <taxon>Alphaproteobacteria</taxon>
        <taxon>Hyphomicrobiales</taxon>
        <taxon>Methylopilaceae</taxon>
        <taxon>Methylopila</taxon>
    </lineage>
</organism>
<dbReference type="InterPro" id="IPR050057">
    <property type="entry name" value="Prokaryotic/Mito_RF"/>
</dbReference>
<comment type="similarity">
    <text evidence="1">Belongs to the prokaryotic/mitochondrial release factor family.</text>
</comment>
<evidence type="ECO:0000259" key="2">
    <source>
        <dbReference type="Pfam" id="PF00472"/>
    </source>
</evidence>